<dbReference type="GO" id="GO:0005829">
    <property type="term" value="C:cytosol"/>
    <property type="evidence" value="ECO:0007669"/>
    <property type="project" value="TreeGrafter"/>
</dbReference>
<dbReference type="InterPro" id="IPR037150">
    <property type="entry name" value="H-NS_C_dom_sf"/>
</dbReference>
<dbReference type="PANTHER" id="PTHR38097">
    <property type="match status" value="1"/>
</dbReference>
<dbReference type="Gene3D" id="4.10.430.10">
    <property type="entry name" value="Histone-like protein H-NS, C-terminal domain"/>
    <property type="match status" value="1"/>
</dbReference>
<dbReference type="InterPro" id="IPR001801">
    <property type="entry name" value="Histone_HNS"/>
</dbReference>
<dbReference type="RefSeq" id="WP_166917396.1">
    <property type="nucleotide sequence ID" value="NZ_CP050253.1"/>
</dbReference>
<dbReference type="PIRSF" id="PIRSF002096">
    <property type="entry name" value="HnS"/>
    <property type="match status" value="1"/>
</dbReference>
<dbReference type="AlphaFoldDB" id="A0A6G9IE60"/>
<dbReference type="Proteomes" id="UP000501168">
    <property type="component" value="Chromosome"/>
</dbReference>
<keyword evidence="3" id="KW-0963">Cytoplasm</keyword>
<evidence type="ECO:0000256" key="3">
    <source>
        <dbReference type="ARBA" id="ARBA00022490"/>
    </source>
</evidence>
<dbReference type="GO" id="GO:0009295">
    <property type="term" value="C:nucleoid"/>
    <property type="evidence" value="ECO:0007669"/>
    <property type="project" value="UniProtKB-SubCell"/>
</dbReference>
<dbReference type="KEGG" id="orb:IPMB12_10615"/>
<proteinExistence type="inferred from homology"/>
<dbReference type="GO" id="GO:0000976">
    <property type="term" value="F:transcription cis-regulatory region binding"/>
    <property type="evidence" value="ECO:0007669"/>
    <property type="project" value="TreeGrafter"/>
</dbReference>
<gene>
    <name evidence="8" type="ORF">IPMB12_10615</name>
</gene>
<feature type="DNA-binding region" evidence="6">
    <location>
        <begin position="117"/>
        <end position="122"/>
    </location>
</feature>
<evidence type="ECO:0000259" key="7">
    <source>
        <dbReference type="SMART" id="SM00528"/>
    </source>
</evidence>
<dbReference type="InterPro" id="IPR054180">
    <property type="entry name" value="H-NS-like_N"/>
</dbReference>
<protein>
    <recommendedName>
        <fullName evidence="5">DNA-binding protein</fullName>
    </recommendedName>
</protein>
<keyword evidence="4 5" id="KW-0238">DNA-binding</keyword>
<dbReference type="InterPro" id="IPR027454">
    <property type="entry name" value="Histone_HNS_N"/>
</dbReference>
<evidence type="ECO:0000256" key="1">
    <source>
        <dbReference type="ARBA" id="ARBA00004453"/>
    </source>
</evidence>
<dbReference type="GO" id="GO:0003681">
    <property type="term" value="F:bent DNA binding"/>
    <property type="evidence" value="ECO:0007669"/>
    <property type="project" value="TreeGrafter"/>
</dbReference>
<dbReference type="InParanoid" id="A0A6G9IE60"/>
<dbReference type="FunCoup" id="A0A6G9IE60">
    <property type="interactions" value="321"/>
</dbReference>
<comment type="subcellular location">
    <subcellularLocation>
        <location evidence="1">Cytoplasm</location>
        <location evidence="1">Nucleoid</location>
    </subcellularLocation>
</comment>
<reference evidence="8 9" key="1">
    <citation type="submission" date="2020-03" db="EMBL/GenBank/DDBJ databases">
        <title>Complete genome sequence of Orbus sp. IPMB12 (BCRC 80908).</title>
        <authorList>
            <person name="Lo W.-S."/>
            <person name="Chang T.-H."/>
            <person name="Kuo C.-H."/>
        </authorList>
    </citation>
    <scope>NUCLEOTIDE SEQUENCE [LARGE SCALE GENOMIC DNA]</scope>
    <source>
        <strain evidence="8 9">IPMB12</strain>
    </source>
</reference>
<evidence type="ECO:0000256" key="4">
    <source>
        <dbReference type="ARBA" id="ARBA00023125"/>
    </source>
</evidence>
<evidence type="ECO:0000256" key="6">
    <source>
        <dbReference type="PIRSR" id="PIRSR002096-1"/>
    </source>
</evidence>
<keyword evidence="9" id="KW-1185">Reference proteome</keyword>
<dbReference type="PANTHER" id="PTHR38097:SF2">
    <property type="entry name" value="DNA-BINDING PROTEIN STPA"/>
    <property type="match status" value="1"/>
</dbReference>
<dbReference type="GO" id="GO:0003680">
    <property type="term" value="F:minor groove of adenine-thymine-rich DNA binding"/>
    <property type="evidence" value="ECO:0007669"/>
    <property type="project" value="TreeGrafter"/>
</dbReference>
<feature type="domain" description="DNA-binding protein H-NS-like C-terminal" evidence="7">
    <location>
        <begin position="89"/>
        <end position="140"/>
    </location>
</feature>
<evidence type="ECO:0000313" key="8">
    <source>
        <dbReference type="EMBL" id="QIQ22099.1"/>
    </source>
</evidence>
<dbReference type="SMART" id="SM00528">
    <property type="entry name" value="HNS"/>
    <property type="match status" value="1"/>
</dbReference>
<evidence type="ECO:0000313" key="9">
    <source>
        <dbReference type="Proteomes" id="UP000501168"/>
    </source>
</evidence>
<dbReference type="GO" id="GO:0001217">
    <property type="term" value="F:DNA-binding transcription repressor activity"/>
    <property type="evidence" value="ECO:0007669"/>
    <property type="project" value="TreeGrafter"/>
</dbReference>
<dbReference type="GO" id="GO:0030527">
    <property type="term" value="F:structural constituent of chromatin"/>
    <property type="evidence" value="ECO:0007669"/>
    <property type="project" value="InterPro"/>
</dbReference>
<evidence type="ECO:0000256" key="5">
    <source>
        <dbReference type="PIRNR" id="PIRNR002096"/>
    </source>
</evidence>
<accession>A0A6G9IE60</accession>
<dbReference type="Pfam" id="PF22470">
    <property type="entry name" value="Histone_HNS_N"/>
    <property type="match status" value="1"/>
</dbReference>
<dbReference type="Gene3D" id="1.10.287.1050">
    <property type="entry name" value="H-NS histone-like proteins"/>
    <property type="match status" value="1"/>
</dbReference>
<dbReference type="Pfam" id="PF00816">
    <property type="entry name" value="Histone_HNS"/>
    <property type="match status" value="1"/>
</dbReference>
<organism evidence="8 9">
    <name type="scientific">Zophobihabitans entericus</name>
    <dbReference type="NCBI Taxonomy" id="1635327"/>
    <lineage>
        <taxon>Bacteria</taxon>
        <taxon>Pseudomonadati</taxon>
        <taxon>Pseudomonadota</taxon>
        <taxon>Gammaproteobacteria</taxon>
        <taxon>Orbales</taxon>
        <taxon>Orbaceae</taxon>
        <taxon>Zophobihabitans</taxon>
    </lineage>
</organism>
<sequence>MAIKPQKEILLTNNLRKIRSQVRKVPTSLLDQLLTKFQQVVNERHESDKQAQKALAEHNKKVEKYLTMMHSDGVNINDLVIGSTFPAFKKPRRTRKTHGPKYQYQNPAGELKTWNGQGRMPKPIRVAIEKKQKMLNDFLIK</sequence>
<name>A0A6G9IE60_9GAMM</name>
<dbReference type="GO" id="GO:0046983">
    <property type="term" value="F:protein dimerization activity"/>
    <property type="evidence" value="ECO:0007669"/>
    <property type="project" value="InterPro"/>
</dbReference>
<evidence type="ECO:0000256" key="2">
    <source>
        <dbReference type="ARBA" id="ARBA00010610"/>
    </source>
</evidence>
<dbReference type="SUPFAM" id="SSF81273">
    <property type="entry name" value="H-NS histone-like proteins"/>
    <property type="match status" value="2"/>
</dbReference>
<dbReference type="GO" id="GO:0032993">
    <property type="term" value="C:protein-DNA complex"/>
    <property type="evidence" value="ECO:0007669"/>
    <property type="project" value="TreeGrafter"/>
</dbReference>
<comment type="similarity">
    <text evidence="2 5">Belongs to the histone-like protein H-NS family.</text>
</comment>
<dbReference type="InterPro" id="IPR027444">
    <property type="entry name" value="H-NS_C_dom"/>
</dbReference>
<dbReference type="EMBL" id="CP050253">
    <property type="protein sequence ID" value="QIQ22099.1"/>
    <property type="molecule type" value="Genomic_DNA"/>
</dbReference>